<dbReference type="PROSITE" id="PS50002">
    <property type="entry name" value="SH3"/>
    <property type="match status" value="1"/>
</dbReference>
<evidence type="ECO:0000313" key="6">
    <source>
        <dbReference type="EMBL" id="CAF3469343.1"/>
    </source>
</evidence>
<gene>
    <name evidence="5" type="ORF">FME351_LOCUS1259</name>
    <name evidence="6" type="ORF">GRG538_LOCUS15534</name>
    <name evidence="8" type="ORF">QYT958_LOCUS1796</name>
    <name evidence="7" type="ORF">TSG867_LOCUS16898</name>
</gene>
<evidence type="ECO:0000256" key="2">
    <source>
        <dbReference type="PROSITE-ProRule" id="PRU00192"/>
    </source>
</evidence>
<dbReference type="EMBL" id="CAJOBR010000109">
    <property type="protein sequence ID" value="CAF4465674.1"/>
    <property type="molecule type" value="Genomic_DNA"/>
</dbReference>
<dbReference type="AlphaFoldDB" id="A0A818F525"/>
<comment type="caution">
    <text evidence="6">The sequence shown here is derived from an EMBL/GenBank/DDBJ whole genome shotgun (WGS) entry which is preliminary data.</text>
</comment>
<feature type="domain" description="SH3" evidence="4">
    <location>
        <begin position="313"/>
        <end position="375"/>
    </location>
</feature>
<evidence type="ECO:0000256" key="1">
    <source>
        <dbReference type="ARBA" id="ARBA00022443"/>
    </source>
</evidence>
<evidence type="ECO:0000259" key="4">
    <source>
        <dbReference type="PROSITE" id="PS50002"/>
    </source>
</evidence>
<evidence type="ECO:0000313" key="7">
    <source>
        <dbReference type="EMBL" id="CAF4449740.1"/>
    </source>
</evidence>
<feature type="compositionally biased region" description="Low complexity" evidence="3">
    <location>
        <begin position="90"/>
        <end position="110"/>
    </location>
</feature>
<dbReference type="Gene3D" id="2.30.30.40">
    <property type="entry name" value="SH3 Domains"/>
    <property type="match status" value="1"/>
</dbReference>
<dbReference type="SUPFAM" id="SSF50044">
    <property type="entry name" value="SH3-domain"/>
    <property type="match status" value="1"/>
</dbReference>
<dbReference type="Proteomes" id="UP000663869">
    <property type="component" value="Unassembled WGS sequence"/>
</dbReference>
<evidence type="ECO:0000313" key="9">
    <source>
        <dbReference type="Proteomes" id="UP000663872"/>
    </source>
</evidence>
<protein>
    <recommendedName>
        <fullName evidence="4">SH3 domain-containing protein</fullName>
    </recommendedName>
</protein>
<dbReference type="EMBL" id="CAJOBQ010001055">
    <property type="protein sequence ID" value="CAF4449740.1"/>
    <property type="molecule type" value="Genomic_DNA"/>
</dbReference>
<accession>A0A818F525</accession>
<proteinExistence type="predicted"/>
<keyword evidence="1 2" id="KW-0728">SH3 domain</keyword>
<sequence>MMDQSTPITKLFRALQFRKHVKELTSACKRINKDACYEFVTYRHGIQRDTLFTQKKSTKFNILCSKIHNYKQRSKSSCRLSTRIRPKTESSSSSSSAAAATTTTTTTTTTRTVQNNNEQPFEQLAHATSTSPANLSMIVKQSYKPLHAKSTQFNKNTIAVTKGTPVKALYAISNWVFIEIIETCQTGFVPAYCLRISNASLESSSQNNLSLLNVSIYEKPHPNVNASTSSQPGRFISSIGPCHFNIEQASLTCSRINKSGTYTRHYKDQSNLSRQISNISLHAYDHDAYGTLNLTPCKSLSFSVLDSEPIVHHLNTRLRVMENYQRQFVGDISVLESEVVTLVNTTQSDNDWRFVRRGDGRQGYIPKQIVLLDRNFN</sequence>
<dbReference type="Proteomes" id="UP000663862">
    <property type="component" value="Unassembled WGS sequence"/>
</dbReference>
<organism evidence="6 9">
    <name type="scientific">Rotaria socialis</name>
    <dbReference type="NCBI Taxonomy" id="392032"/>
    <lineage>
        <taxon>Eukaryota</taxon>
        <taxon>Metazoa</taxon>
        <taxon>Spiralia</taxon>
        <taxon>Gnathifera</taxon>
        <taxon>Rotifera</taxon>
        <taxon>Eurotatoria</taxon>
        <taxon>Bdelloidea</taxon>
        <taxon>Philodinida</taxon>
        <taxon>Philodinidae</taxon>
        <taxon>Rotaria</taxon>
    </lineage>
</organism>
<dbReference type="SMART" id="SM00326">
    <property type="entry name" value="SH3"/>
    <property type="match status" value="2"/>
</dbReference>
<name>A0A818F525_9BILA</name>
<dbReference type="EMBL" id="CAJNYU010000028">
    <property type="protein sequence ID" value="CAF3319958.1"/>
    <property type="molecule type" value="Genomic_DNA"/>
</dbReference>
<reference evidence="6" key="1">
    <citation type="submission" date="2021-02" db="EMBL/GenBank/DDBJ databases">
        <authorList>
            <person name="Nowell W R."/>
        </authorList>
    </citation>
    <scope>NUCLEOTIDE SEQUENCE</scope>
</reference>
<dbReference type="Proteomes" id="UP000663872">
    <property type="component" value="Unassembled WGS sequence"/>
</dbReference>
<dbReference type="InterPro" id="IPR036028">
    <property type="entry name" value="SH3-like_dom_sf"/>
</dbReference>
<dbReference type="Proteomes" id="UP000663848">
    <property type="component" value="Unassembled WGS sequence"/>
</dbReference>
<dbReference type="EMBL" id="CAJNYT010002454">
    <property type="protein sequence ID" value="CAF3469343.1"/>
    <property type="molecule type" value="Genomic_DNA"/>
</dbReference>
<feature type="region of interest" description="Disordered" evidence="3">
    <location>
        <begin position="75"/>
        <end position="115"/>
    </location>
</feature>
<dbReference type="CDD" id="cd00174">
    <property type="entry name" value="SH3"/>
    <property type="match status" value="1"/>
</dbReference>
<evidence type="ECO:0000313" key="5">
    <source>
        <dbReference type="EMBL" id="CAF3319958.1"/>
    </source>
</evidence>
<dbReference type="InterPro" id="IPR001452">
    <property type="entry name" value="SH3_domain"/>
</dbReference>
<evidence type="ECO:0000313" key="8">
    <source>
        <dbReference type="EMBL" id="CAF4465674.1"/>
    </source>
</evidence>
<evidence type="ECO:0000256" key="3">
    <source>
        <dbReference type="SAM" id="MobiDB-lite"/>
    </source>
</evidence>